<dbReference type="Proteomes" id="UP000095287">
    <property type="component" value="Unplaced"/>
</dbReference>
<feature type="region of interest" description="Disordered" evidence="2">
    <location>
        <begin position="1"/>
        <end position="26"/>
    </location>
</feature>
<sequence length="147" mass="16814">MSQSESSSVSTVSSVDEAPSTIPEEVAVPFSRDIEEMVETIAHWMEKKEDLIEELIHLNDQVFAKKLGEHEVEVRNVIEKYLPEKETEVPVPSEQSGLPSTYSEEGSSYTRQKCPCQRSRADCRPLTLKKDRLIRLVRSLFNRSIVY</sequence>
<evidence type="ECO:0000313" key="4">
    <source>
        <dbReference type="WBParaSite" id="L893_g6073.t1"/>
    </source>
</evidence>
<reference evidence="4" key="1">
    <citation type="submission" date="2016-11" db="UniProtKB">
        <authorList>
            <consortium name="WormBaseParasite"/>
        </authorList>
    </citation>
    <scope>IDENTIFICATION</scope>
</reference>
<evidence type="ECO:0000256" key="1">
    <source>
        <dbReference type="SAM" id="Coils"/>
    </source>
</evidence>
<keyword evidence="3" id="KW-1185">Reference proteome</keyword>
<feature type="coiled-coil region" evidence="1">
    <location>
        <begin position="34"/>
        <end position="61"/>
    </location>
</feature>
<feature type="region of interest" description="Disordered" evidence="2">
    <location>
        <begin position="85"/>
        <end position="108"/>
    </location>
</feature>
<evidence type="ECO:0000256" key="2">
    <source>
        <dbReference type="SAM" id="MobiDB-lite"/>
    </source>
</evidence>
<name>A0A1I8AIF9_9BILA</name>
<protein>
    <submittedName>
        <fullName evidence="4">Uncharacterized protein</fullName>
    </submittedName>
</protein>
<dbReference type="AlphaFoldDB" id="A0A1I8AIF9"/>
<keyword evidence="1" id="KW-0175">Coiled coil</keyword>
<organism evidence="3 4">
    <name type="scientific">Steinernema glaseri</name>
    <dbReference type="NCBI Taxonomy" id="37863"/>
    <lineage>
        <taxon>Eukaryota</taxon>
        <taxon>Metazoa</taxon>
        <taxon>Ecdysozoa</taxon>
        <taxon>Nematoda</taxon>
        <taxon>Chromadorea</taxon>
        <taxon>Rhabditida</taxon>
        <taxon>Tylenchina</taxon>
        <taxon>Panagrolaimomorpha</taxon>
        <taxon>Strongyloidoidea</taxon>
        <taxon>Steinernematidae</taxon>
        <taxon>Steinernema</taxon>
    </lineage>
</organism>
<evidence type="ECO:0000313" key="3">
    <source>
        <dbReference type="Proteomes" id="UP000095287"/>
    </source>
</evidence>
<dbReference type="WBParaSite" id="L893_g6073.t1">
    <property type="protein sequence ID" value="L893_g6073.t1"/>
    <property type="gene ID" value="L893_g6073"/>
</dbReference>
<feature type="compositionally biased region" description="Polar residues" evidence="2">
    <location>
        <begin position="93"/>
        <end position="108"/>
    </location>
</feature>
<feature type="compositionally biased region" description="Low complexity" evidence="2">
    <location>
        <begin position="1"/>
        <end position="15"/>
    </location>
</feature>
<accession>A0A1I8AIF9</accession>
<proteinExistence type="predicted"/>